<keyword evidence="11" id="KW-1185">Reference proteome</keyword>
<feature type="site" description="Important for enzyme activity" evidence="7">
    <location>
        <position position="192"/>
    </location>
</feature>
<dbReference type="PANTHER" id="PTHR10589">
    <property type="entry name" value="UBIQUITIN CARBOXYL-TERMINAL HYDROLASE"/>
    <property type="match status" value="1"/>
</dbReference>
<dbReference type="Gene3D" id="3.40.532.10">
    <property type="entry name" value="Peptidase C12, ubiquitin carboxyl-terminal hydrolase"/>
    <property type="match status" value="1"/>
</dbReference>
<reference evidence="10" key="1">
    <citation type="submission" date="2022-10" db="EMBL/GenBank/DDBJ databases">
        <title>Tapping the CABI collections for fungal endophytes: first genome assemblies for Collariella, Neodidymelliopsis, Ascochyta clinopodiicola, Didymella pomorum, Didymosphaeria variabile, Neocosmospora piperis and Neocucurbitaria cava.</title>
        <authorList>
            <person name="Hill R."/>
        </authorList>
    </citation>
    <scope>NUCLEOTIDE SEQUENCE</scope>
    <source>
        <strain evidence="10">IMI 356815</strain>
    </source>
</reference>
<dbReference type="SUPFAM" id="SSF54001">
    <property type="entry name" value="Cysteine proteinases"/>
    <property type="match status" value="1"/>
</dbReference>
<feature type="site" description="Transition state stabilizer" evidence="7">
    <location>
        <position position="94"/>
    </location>
</feature>
<dbReference type="PRINTS" id="PR00707">
    <property type="entry name" value="UBCTHYDRLASE"/>
</dbReference>
<evidence type="ECO:0000256" key="2">
    <source>
        <dbReference type="ARBA" id="ARBA00009326"/>
    </source>
</evidence>
<sequence>MTARPYTKHFIPLESNPEIFTQFIHALGVSPVLRFEDVLALDEPSLLPHPALALILTYPTPIDYEERRAAEEAAAQKEERSRDRQDVDVVWFKQTINNACGFYAILHAISNGEGRHFIRPNSVLANLLEGCQTLAPEECAERLEASQEIERIYSQAARMGESEISENPEDEVDFHFVCFVKDGSGREILELDGDRMGPVRRGQLAASDEDLLGETGRRIMKQYFKSEGDGGNVAFNLMALIAVES</sequence>
<dbReference type="InterPro" id="IPR038765">
    <property type="entry name" value="Papain-like_cys_pep_sf"/>
</dbReference>
<keyword evidence="3 7" id="KW-0645">Protease</keyword>
<dbReference type="GO" id="GO:0016579">
    <property type="term" value="P:protein deubiquitination"/>
    <property type="evidence" value="ECO:0007669"/>
    <property type="project" value="TreeGrafter"/>
</dbReference>
<protein>
    <recommendedName>
        <fullName evidence="8">Ubiquitin carboxyl-terminal hydrolase</fullName>
        <ecNumber evidence="8">3.4.19.12</ecNumber>
    </recommendedName>
</protein>
<dbReference type="RefSeq" id="XP_056065603.1">
    <property type="nucleotide sequence ID" value="XM_056220300.1"/>
</dbReference>
<dbReference type="AlphaFoldDB" id="A0A9W9C5V1"/>
<feature type="active site" description="Nucleophile" evidence="7">
    <location>
        <position position="100"/>
    </location>
</feature>
<organism evidence="10 11">
    <name type="scientific">Didymosphaeria variabile</name>
    <dbReference type="NCBI Taxonomy" id="1932322"/>
    <lineage>
        <taxon>Eukaryota</taxon>
        <taxon>Fungi</taxon>
        <taxon>Dikarya</taxon>
        <taxon>Ascomycota</taxon>
        <taxon>Pezizomycotina</taxon>
        <taxon>Dothideomycetes</taxon>
        <taxon>Pleosporomycetidae</taxon>
        <taxon>Pleosporales</taxon>
        <taxon>Massarineae</taxon>
        <taxon>Didymosphaeriaceae</taxon>
        <taxon>Didymosphaeria</taxon>
    </lineage>
</organism>
<evidence type="ECO:0000313" key="11">
    <source>
        <dbReference type="Proteomes" id="UP001140513"/>
    </source>
</evidence>
<dbReference type="OrthoDB" id="427186at2759"/>
<dbReference type="Pfam" id="PF01088">
    <property type="entry name" value="Peptidase_C12"/>
    <property type="match status" value="1"/>
</dbReference>
<dbReference type="GO" id="GO:0006511">
    <property type="term" value="P:ubiquitin-dependent protein catabolic process"/>
    <property type="evidence" value="ECO:0007669"/>
    <property type="project" value="UniProtKB-UniRule"/>
</dbReference>
<keyword evidence="5 7" id="KW-0378">Hydrolase</keyword>
<gene>
    <name evidence="10" type="primary">YUH1_2</name>
    <name evidence="10" type="ORF">N0V89_011569</name>
</gene>
<dbReference type="InterPro" id="IPR001578">
    <property type="entry name" value="Peptidase_C12_UCH"/>
</dbReference>
<dbReference type="InterPro" id="IPR057254">
    <property type="entry name" value="UCH_AS"/>
</dbReference>
<evidence type="ECO:0000256" key="6">
    <source>
        <dbReference type="ARBA" id="ARBA00022807"/>
    </source>
</evidence>
<dbReference type="EMBL" id="JAPEUX010000009">
    <property type="protein sequence ID" value="KAJ4345439.1"/>
    <property type="molecule type" value="Genomic_DNA"/>
</dbReference>
<dbReference type="EC" id="3.4.19.12" evidence="8"/>
<dbReference type="GeneID" id="80915099"/>
<comment type="caution">
    <text evidence="10">The sequence shown here is derived from an EMBL/GenBank/DDBJ whole genome shotgun (WGS) entry which is preliminary data.</text>
</comment>
<feature type="domain" description="UCH catalytic" evidence="9">
    <location>
        <begin position="9"/>
        <end position="242"/>
    </location>
</feature>
<evidence type="ECO:0000256" key="3">
    <source>
        <dbReference type="ARBA" id="ARBA00022670"/>
    </source>
</evidence>
<evidence type="ECO:0000256" key="8">
    <source>
        <dbReference type="RuleBase" id="RU361215"/>
    </source>
</evidence>
<feature type="active site" description="Proton donor" evidence="7">
    <location>
        <position position="175"/>
    </location>
</feature>
<evidence type="ECO:0000256" key="4">
    <source>
        <dbReference type="ARBA" id="ARBA00022786"/>
    </source>
</evidence>
<accession>A0A9W9C5V1</accession>
<evidence type="ECO:0000256" key="5">
    <source>
        <dbReference type="ARBA" id="ARBA00022801"/>
    </source>
</evidence>
<dbReference type="PROSITE" id="PS00140">
    <property type="entry name" value="UCH_1"/>
    <property type="match status" value="1"/>
</dbReference>
<dbReference type="PROSITE" id="PS52048">
    <property type="entry name" value="UCH_DOMAIN"/>
    <property type="match status" value="1"/>
</dbReference>
<evidence type="ECO:0000256" key="1">
    <source>
        <dbReference type="ARBA" id="ARBA00000707"/>
    </source>
</evidence>
<dbReference type="Proteomes" id="UP001140513">
    <property type="component" value="Unassembled WGS sequence"/>
</dbReference>
<comment type="catalytic activity">
    <reaction evidence="1 7 8">
        <text>Thiol-dependent hydrolysis of ester, thioester, amide, peptide and isopeptide bonds formed by the C-terminal Gly of ubiquitin (a 76-residue protein attached to proteins as an intracellular targeting signal).</text>
        <dbReference type="EC" id="3.4.19.12"/>
    </reaction>
</comment>
<dbReference type="GO" id="GO:0004843">
    <property type="term" value="F:cysteine-type deubiquitinase activity"/>
    <property type="evidence" value="ECO:0007669"/>
    <property type="project" value="UniProtKB-UniRule"/>
</dbReference>
<evidence type="ECO:0000259" key="9">
    <source>
        <dbReference type="PROSITE" id="PS52048"/>
    </source>
</evidence>
<keyword evidence="6 7" id="KW-0788">Thiol protease</keyword>
<dbReference type="GO" id="GO:0005737">
    <property type="term" value="C:cytoplasm"/>
    <property type="evidence" value="ECO:0007669"/>
    <property type="project" value="TreeGrafter"/>
</dbReference>
<dbReference type="InterPro" id="IPR036959">
    <property type="entry name" value="Peptidase_C12_UCH_sf"/>
</dbReference>
<comment type="similarity">
    <text evidence="2 7 8">Belongs to the peptidase C12 family.</text>
</comment>
<name>A0A9W9C5V1_9PLEO</name>
<dbReference type="PANTHER" id="PTHR10589:SF17">
    <property type="entry name" value="UBIQUITIN CARBOXYL-TERMINAL HYDROLASE"/>
    <property type="match status" value="1"/>
</dbReference>
<evidence type="ECO:0000256" key="7">
    <source>
        <dbReference type="PROSITE-ProRule" id="PRU01393"/>
    </source>
</evidence>
<proteinExistence type="inferred from homology"/>
<evidence type="ECO:0000313" key="10">
    <source>
        <dbReference type="EMBL" id="KAJ4345439.1"/>
    </source>
</evidence>
<keyword evidence="4 7" id="KW-0833">Ubl conjugation pathway</keyword>